<name>A0A8S1HL87_9PELO</name>
<keyword evidence="3" id="KW-1185">Reference proteome</keyword>
<keyword evidence="1" id="KW-1133">Transmembrane helix</keyword>
<evidence type="ECO:0000256" key="1">
    <source>
        <dbReference type="SAM" id="Phobius"/>
    </source>
</evidence>
<evidence type="ECO:0000313" key="3">
    <source>
        <dbReference type="Proteomes" id="UP000835052"/>
    </source>
</evidence>
<keyword evidence="1" id="KW-0812">Transmembrane</keyword>
<accession>A0A8S1HL87</accession>
<gene>
    <name evidence="2" type="ORF">CAUJ_LOCUS13242</name>
</gene>
<dbReference type="EMBL" id="CAJGYM010000091">
    <property type="protein sequence ID" value="CAD6197333.1"/>
    <property type="molecule type" value="Genomic_DNA"/>
</dbReference>
<dbReference type="PANTHER" id="PTHR31895">
    <property type="entry name" value="PROTEIN CBG03177-RELATED"/>
    <property type="match status" value="1"/>
</dbReference>
<sequence>MHGEKTEEKKRIKCFLRCWSRGYLTVIFGLFLQRFMLIRRLLLVLLSVSTIHSKRRSTPECPCTATIQQSSCFCSRTKCSCTTPPPVTCLCADLPEEYHVAVPTSSCDVACDLSCAQQCQHRIDSGECQDTCQNGCLDECSTPTTPTTTTTTTLATTTTTTSTTTPAPMTNYMVQYGLCLPNCERNCRQTCITQDAPNCESLCPDQCLEQCGRAQPTIAVGNPQKTLSIGIQMRADQQIGPACGPICQQQCQEGCLAQAVPAPVCTLQCLSRCSEACGRFKFLTNFFAPTTTSTTASPSHHFFYPVAPRPVTIVLDPLIAKAADCNGKCQTKPKIKLVTSCDYSKAADCECGPDYMPCFRRQKCCYKMKF</sequence>
<dbReference type="PANTHER" id="PTHR31895:SF9">
    <property type="entry name" value="ACTIVATED IN BLOCKED UNFOLDED PROTEIN RESPONSE-RELATED"/>
    <property type="match status" value="1"/>
</dbReference>
<organism evidence="2 3">
    <name type="scientific">Caenorhabditis auriculariae</name>
    <dbReference type="NCBI Taxonomy" id="2777116"/>
    <lineage>
        <taxon>Eukaryota</taxon>
        <taxon>Metazoa</taxon>
        <taxon>Ecdysozoa</taxon>
        <taxon>Nematoda</taxon>
        <taxon>Chromadorea</taxon>
        <taxon>Rhabditida</taxon>
        <taxon>Rhabditina</taxon>
        <taxon>Rhabditomorpha</taxon>
        <taxon>Rhabditoidea</taxon>
        <taxon>Rhabditidae</taxon>
        <taxon>Peloderinae</taxon>
        <taxon>Caenorhabditis</taxon>
    </lineage>
</organism>
<dbReference type="Proteomes" id="UP000835052">
    <property type="component" value="Unassembled WGS sequence"/>
</dbReference>
<reference evidence="2" key="1">
    <citation type="submission" date="2020-10" db="EMBL/GenBank/DDBJ databases">
        <authorList>
            <person name="Kikuchi T."/>
        </authorList>
    </citation>
    <scope>NUCLEOTIDE SEQUENCE</scope>
    <source>
        <strain evidence="2">NKZ352</strain>
    </source>
</reference>
<keyword evidence="1" id="KW-0472">Membrane</keyword>
<feature type="transmembrane region" description="Helical" evidence="1">
    <location>
        <begin position="21"/>
        <end position="46"/>
    </location>
</feature>
<protein>
    <submittedName>
        <fullName evidence="2">Uncharacterized protein</fullName>
    </submittedName>
</protein>
<comment type="caution">
    <text evidence="2">The sequence shown here is derived from an EMBL/GenBank/DDBJ whole genome shotgun (WGS) entry which is preliminary data.</text>
</comment>
<proteinExistence type="predicted"/>
<evidence type="ECO:0000313" key="2">
    <source>
        <dbReference type="EMBL" id="CAD6197333.1"/>
    </source>
</evidence>
<dbReference type="AlphaFoldDB" id="A0A8S1HL87"/>